<evidence type="ECO:0000256" key="4">
    <source>
        <dbReference type="ARBA" id="ARBA00038903"/>
    </source>
</evidence>
<dbReference type="Pfam" id="PF01150">
    <property type="entry name" value="GDA1_CD39"/>
    <property type="match status" value="1"/>
</dbReference>
<dbReference type="AlphaFoldDB" id="A0A1W0E568"/>
<comment type="similarity">
    <text evidence="1">Belongs to the GDA1/CD39 NTPase family.</text>
</comment>
<evidence type="ECO:0000313" key="7">
    <source>
        <dbReference type="EMBL" id="OQS54405.1"/>
    </source>
</evidence>
<evidence type="ECO:0000256" key="5">
    <source>
        <dbReference type="PIRSR" id="PIRSR600407-1"/>
    </source>
</evidence>
<dbReference type="VEuPathDB" id="MicrosporidiaDB:EHP00_1838"/>
<name>A0A1W0E568_9MICR</name>
<reference evidence="7 8" key="1">
    <citation type="journal article" date="2017" name="Environ. Microbiol.">
        <title>Decay of the glycolytic pathway and adaptation to intranuclear parasitism within Enterocytozoonidae microsporidia.</title>
        <authorList>
            <person name="Wiredu Boakye D."/>
            <person name="Jaroenlak P."/>
            <person name="Prachumwat A."/>
            <person name="Williams T.A."/>
            <person name="Bateman K.S."/>
            <person name="Itsathitphaisarn O."/>
            <person name="Sritunyalucksana K."/>
            <person name="Paszkiewicz K.H."/>
            <person name="Moore K.A."/>
            <person name="Stentiford G.D."/>
            <person name="Williams B.A."/>
        </authorList>
    </citation>
    <scope>NUCLEOTIDE SEQUENCE [LARGE SCALE GENOMIC DNA]</scope>
    <source>
        <strain evidence="7 8">TH1</strain>
    </source>
</reference>
<dbReference type="GO" id="GO:0005524">
    <property type="term" value="F:ATP binding"/>
    <property type="evidence" value="ECO:0007669"/>
    <property type="project" value="UniProtKB-KW"/>
</dbReference>
<evidence type="ECO:0000256" key="1">
    <source>
        <dbReference type="ARBA" id="ARBA00009283"/>
    </source>
</evidence>
<keyword evidence="2" id="KW-0378">Hydrolase</keyword>
<dbReference type="GO" id="GO:0009134">
    <property type="term" value="P:nucleoside diphosphate catabolic process"/>
    <property type="evidence" value="ECO:0007669"/>
    <property type="project" value="TreeGrafter"/>
</dbReference>
<dbReference type="SUPFAM" id="SSF53067">
    <property type="entry name" value="Actin-like ATPase domain"/>
    <property type="match status" value="1"/>
</dbReference>
<feature type="active site" description="Proton acceptor" evidence="5">
    <location>
        <position position="138"/>
    </location>
</feature>
<evidence type="ECO:0000256" key="2">
    <source>
        <dbReference type="ARBA" id="ARBA00022801"/>
    </source>
</evidence>
<proteinExistence type="inferred from homology"/>
<accession>A0A1W0E568</accession>
<evidence type="ECO:0000256" key="6">
    <source>
        <dbReference type="PIRSR" id="PIRSR600407-2"/>
    </source>
</evidence>
<comment type="caution">
    <text evidence="7">The sequence shown here is derived from an EMBL/GenBank/DDBJ whole genome shotgun (WGS) entry which is preliminary data.</text>
</comment>
<evidence type="ECO:0000313" key="8">
    <source>
        <dbReference type="Proteomes" id="UP000192758"/>
    </source>
</evidence>
<sequence length="334" mass="38558">MFYILLYINYYFCMFIAIFDAGSTSTRLHIYDITDDYLKEVSCHKHNEPLNIHTVDNTMINLLENIINLKNNTKLNKNCKNKLNCNISIGFYATAGIREDPNKTQIMDKVKSYINDAIHDDSNKQYIADVKILTGKEEAMGLVDAFEYFNPSADNYMLMDMGGKSTQIVYKVNGNIEIDLWNTGITTKKRILFDSLLDDNLNNSFLDNTLNNKVNLLPNKNDRNIKNITNKNKNTLYGNIYAFSSFADSLKEFNGKSYKDIEASINDKCNTNEYNKHNDISKYNACNDLNYINYFISDILKINKNATINIFHHTDDLYISWPIGKALQIYRSII</sequence>
<dbReference type="GO" id="GO:0016020">
    <property type="term" value="C:membrane"/>
    <property type="evidence" value="ECO:0007669"/>
    <property type="project" value="TreeGrafter"/>
</dbReference>
<dbReference type="GO" id="GO:0004382">
    <property type="term" value="F:GDP phosphatase activity"/>
    <property type="evidence" value="ECO:0007669"/>
    <property type="project" value="UniProtKB-EC"/>
</dbReference>
<organism evidence="7 8">
    <name type="scientific">Ecytonucleospora hepatopenaei</name>
    <dbReference type="NCBI Taxonomy" id="646526"/>
    <lineage>
        <taxon>Eukaryota</taxon>
        <taxon>Fungi</taxon>
        <taxon>Fungi incertae sedis</taxon>
        <taxon>Microsporidia</taxon>
        <taxon>Enterocytozoonidae</taxon>
        <taxon>Ecytonucleospora</taxon>
    </lineage>
</organism>
<evidence type="ECO:0000256" key="3">
    <source>
        <dbReference type="ARBA" id="ARBA00037742"/>
    </source>
</evidence>
<dbReference type="InterPro" id="IPR000407">
    <property type="entry name" value="GDA1_CD39_NTPase"/>
</dbReference>
<dbReference type="Gene3D" id="3.30.420.40">
    <property type="match status" value="1"/>
</dbReference>
<gene>
    <name evidence="7" type="ORF">EHP00_1838</name>
</gene>
<dbReference type="EC" id="3.6.1.42" evidence="4"/>
<dbReference type="OrthoDB" id="6372431at2759"/>
<dbReference type="PANTHER" id="PTHR11782">
    <property type="entry name" value="ADENOSINE/GUANOSINE DIPHOSPHATASE"/>
    <property type="match status" value="1"/>
</dbReference>
<dbReference type="STRING" id="646526.A0A1W0E568"/>
<protein>
    <recommendedName>
        <fullName evidence="4">guanosine-diphosphatase</fullName>
        <ecNumber evidence="4">3.6.1.42</ecNumber>
    </recommendedName>
</protein>
<dbReference type="PANTHER" id="PTHR11782:SF83">
    <property type="entry name" value="GUANOSINE-DIPHOSPHATASE"/>
    <property type="match status" value="1"/>
</dbReference>
<keyword evidence="8" id="KW-1185">Reference proteome</keyword>
<comment type="function">
    <text evidence="3">After transfer of sugars to endogenous macromolecular acceptors, the enzyme converts nucleoside diphosphates to nucleoside monophosphates which in turn exit the Golgi lumen in a coupled antiporter reaction, allowing entry of additional nucleotide sugar from the cytosol.</text>
</comment>
<dbReference type="Proteomes" id="UP000192758">
    <property type="component" value="Unassembled WGS sequence"/>
</dbReference>
<dbReference type="InterPro" id="IPR043129">
    <property type="entry name" value="ATPase_NBD"/>
</dbReference>
<keyword evidence="6" id="KW-0547">Nucleotide-binding</keyword>
<dbReference type="EMBL" id="MNPJ01000020">
    <property type="protein sequence ID" value="OQS54405.1"/>
    <property type="molecule type" value="Genomic_DNA"/>
</dbReference>
<feature type="binding site" evidence="6">
    <location>
        <begin position="163"/>
        <end position="167"/>
    </location>
    <ligand>
        <name>ATP</name>
        <dbReference type="ChEBI" id="CHEBI:30616"/>
    </ligand>
</feature>
<keyword evidence="6" id="KW-0067">ATP-binding</keyword>